<protein>
    <submittedName>
        <fullName evidence="1">Uncharacterized protein</fullName>
    </submittedName>
</protein>
<name>A0A090WJC7_NONUL</name>
<dbReference type="EMBL" id="BBNT01000029">
    <property type="protein sequence ID" value="GAL77106.1"/>
    <property type="molecule type" value="Genomic_DNA"/>
</dbReference>
<dbReference type="AlphaFoldDB" id="A0A090WJC7"/>
<sequence length="563" mass="66277">MGVYKIKGKYLIFKGEYTSEEKFRKELSQQILLKFGRPNYDSEKITEILSYCLDYFIKNFQDICLNEKSVRFYQQVFRFHEQATEVVYKFSNESSSSDIDFKYIALYRRILKFILEMGCDVPMHNNEKMDGAFKKRFEEKLNDLLYLGEMIMTCVSFYSEQTMIEDVADISFDKDDLFVFSRRHHYNFIFEHMSKEFGGQLSKAVVDDTDLAGLNDLKKALDDCFNIKYENVGHIIASIHEMNKPKGGDVVEVGWETLPINLTQFYGVDKKVSEQFFRGLTLDKNNKMSLLDLACKPYKLNRYIYKPIIVWNIDGNDYALFGKNAWAETFIQFASNAIPWGGKAPEIWLKNKCFKKYVHRKEDDHDKWLDDAVEEKLLNNNVYFDRNVKVINHNTGNTSIDEPGLGEIDFIIASKASKKLFIADCKHLLGRYDIPNQRNDYNAFTSGKKPYNKTLESKIQWFKDNLSLVNQHLQKKYKKPDIDISEYTVEGIFIINTPTFYMYNSVYRIYDINQIENVILGNHTDPTFSVVIDEEEHTKFLNVEYPYFKKPKYIKFDPFKEDE</sequence>
<organism evidence="1 2">
    <name type="scientific">Nonlabens ulvanivorans</name>
    <name type="common">Persicivirga ulvanivorans</name>
    <dbReference type="NCBI Taxonomy" id="906888"/>
    <lineage>
        <taxon>Bacteria</taxon>
        <taxon>Pseudomonadati</taxon>
        <taxon>Bacteroidota</taxon>
        <taxon>Flavobacteriia</taxon>
        <taxon>Flavobacteriales</taxon>
        <taxon>Flavobacteriaceae</taxon>
        <taxon>Nonlabens</taxon>
    </lineage>
</organism>
<gene>
    <name evidence="1" type="ORF">JCM19275_7</name>
</gene>
<proteinExistence type="predicted"/>
<comment type="caution">
    <text evidence="1">The sequence shown here is derived from an EMBL/GenBank/DDBJ whole genome shotgun (WGS) entry which is preliminary data.</text>
</comment>
<accession>A0A090WJC7</accession>
<dbReference type="Proteomes" id="UP000029647">
    <property type="component" value="Unassembled WGS sequence"/>
</dbReference>
<evidence type="ECO:0000313" key="1">
    <source>
        <dbReference type="EMBL" id="GAL77106.1"/>
    </source>
</evidence>
<evidence type="ECO:0000313" key="2">
    <source>
        <dbReference type="Proteomes" id="UP000029647"/>
    </source>
</evidence>
<reference evidence="1 2" key="1">
    <citation type="journal article" date="2014" name="Genome Announc.">
        <title>Draft Genome Sequences of Marine Flavobacterium Nonlabens Strains NR17, NR24, NR27, NR32, NR33, and Ara13.</title>
        <authorList>
            <person name="Nakanishi M."/>
            <person name="Meirelles P."/>
            <person name="Suzuki R."/>
            <person name="Takatani N."/>
            <person name="Mino S."/>
            <person name="Suda W."/>
            <person name="Oshima K."/>
            <person name="Hattori M."/>
            <person name="Ohkuma M."/>
            <person name="Hosokawa M."/>
            <person name="Miyashita K."/>
            <person name="Thompson F.L."/>
            <person name="Niwa A."/>
            <person name="Sawabe T."/>
            <person name="Sawabe T."/>
        </authorList>
    </citation>
    <scope>NUCLEOTIDE SEQUENCE [LARGE SCALE GENOMIC DNA]</scope>
    <source>
        <strain evidence="2">JCM19275</strain>
    </source>
</reference>